<evidence type="ECO:0000313" key="6">
    <source>
        <dbReference type="EMBL" id="CAD9712641.1"/>
    </source>
</evidence>
<evidence type="ECO:0000313" key="5">
    <source>
        <dbReference type="EMBL" id="CAD9712640.1"/>
    </source>
</evidence>
<evidence type="ECO:0000313" key="8">
    <source>
        <dbReference type="Proteomes" id="UP000316726"/>
    </source>
</evidence>
<dbReference type="EMBL" id="HBHL01002495">
    <property type="protein sequence ID" value="CAD9712641.1"/>
    <property type="molecule type" value="Transcribed_RNA"/>
</dbReference>
<reference evidence="5" key="2">
    <citation type="submission" date="2021-01" db="EMBL/GenBank/DDBJ databases">
        <authorList>
            <person name="Corre E."/>
            <person name="Pelletier E."/>
            <person name="Niang G."/>
            <person name="Scheremetjew M."/>
            <person name="Finn R."/>
            <person name="Kale V."/>
            <person name="Holt S."/>
            <person name="Cochrane G."/>
            <person name="Meng A."/>
            <person name="Brown T."/>
            <person name="Cohen L."/>
        </authorList>
    </citation>
    <scope>NUCLEOTIDE SEQUENCE</scope>
    <source>
        <strain evidence="5">CCMP1205</strain>
    </source>
</reference>
<sequence length="264" mass="29357">MSGAGNRYVVVPTVTVLAVIKNRLTGAKKGHQLLKKKADALNMRFRQILKRIMETKEKMGVSLRESNFALTEAKYTAGDSVKHTIVDSVKEASVRVAAREDNVAGVKVPVFERNDLDSSQEKNSELFGLSKGGQKVSSAKDSFQKTMDLMIELASLQCAFVTLDEAIKTTNRRVNALEHTIIPKLENTILYIKGELDELEREEFFRLKKIQGKKQEAKERQEKEDKEKELATLSNGKQVDPFAGAGNLGDLLSSPGLTDNDIIF</sequence>
<evidence type="ECO:0000256" key="1">
    <source>
        <dbReference type="ARBA" id="ARBA00005850"/>
    </source>
</evidence>
<dbReference type="PANTHER" id="PTHR11671">
    <property type="entry name" value="V-TYPE ATP SYNTHASE SUBUNIT D"/>
    <property type="match status" value="1"/>
</dbReference>
<evidence type="ECO:0000256" key="3">
    <source>
        <dbReference type="ARBA" id="ARBA00023065"/>
    </source>
</evidence>
<feature type="region of interest" description="Disordered" evidence="4">
    <location>
        <begin position="215"/>
        <end position="238"/>
    </location>
</feature>
<evidence type="ECO:0000313" key="7">
    <source>
        <dbReference type="EMBL" id="QDZ23200.1"/>
    </source>
</evidence>
<proteinExistence type="inferred from homology"/>
<evidence type="ECO:0000256" key="2">
    <source>
        <dbReference type="ARBA" id="ARBA00022448"/>
    </source>
</evidence>
<reference evidence="7 8" key="1">
    <citation type="submission" date="2018-07" db="EMBL/GenBank/DDBJ databases">
        <title>The complete nuclear genome of the prasinophyte Chloropicon primus (CCMP1205).</title>
        <authorList>
            <person name="Pombert J.-F."/>
            <person name="Otis C."/>
            <person name="Turmel M."/>
            <person name="Lemieux C."/>
        </authorList>
    </citation>
    <scope>NUCLEOTIDE SEQUENCE [LARGE SCALE GENOMIC DNA]</scope>
    <source>
        <strain evidence="7 8">CCMP1205</strain>
    </source>
</reference>
<feature type="compositionally biased region" description="Basic and acidic residues" evidence="4">
    <location>
        <begin position="215"/>
        <end position="230"/>
    </location>
</feature>
<dbReference type="EMBL" id="CP031042">
    <property type="protein sequence ID" value="QDZ23200.1"/>
    <property type="molecule type" value="Genomic_DNA"/>
</dbReference>
<gene>
    <name evidence="7" type="ORF">A3770_09p57180</name>
    <name evidence="5" type="ORF">CPRI1469_LOCUS1481</name>
    <name evidence="6" type="ORF">CPRI1469_LOCUS1482</name>
</gene>
<dbReference type="Pfam" id="PF01813">
    <property type="entry name" value="ATP-synt_D"/>
    <property type="match status" value="1"/>
</dbReference>
<dbReference type="NCBIfam" id="TIGR00309">
    <property type="entry name" value="V_ATPase_subD"/>
    <property type="match status" value="1"/>
</dbReference>
<dbReference type="HAMAP" id="MF_00271">
    <property type="entry name" value="ATP_synth_D_arch"/>
    <property type="match status" value="1"/>
</dbReference>
<dbReference type="Proteomes" id="UP000316726">
    <property type="component" value="Chromosome 9"/>
</dbReference>
<accession>A0A5B8MUX2</accession>
<dbReference type="EMBL" id="HBHL01002494">
    <property type="protein sequence ID" value="CAD9712640.1"/>
    <property type="molecule type" value="Transcribed_RNA"/>
</dbReference>
<dbReference type="InterPro" id="IPR002699">
    <property type="entry name" value="V_ATPase_D"/>
</dbReference>
<dbReference type="OrthoDB" id="7676488at2759"/>
<keyword evidence="2" id="KW-0813">Transport</keyword>
<evidence type="ECO:0000256" key="4">
    <source>
        <dbReference type="SAM" id="MobiDB-lite"/>
    </source>
</evidence>
<dbReference type="Gene3D" id="1.10.287.3240">
    <property type="match status" value="1"/>
</dbReference>
<organism evidence="7 8">
    <name type="scientific">Chloropicon primus</name>
    <dbReference type="NCBI Taxonomy" id="1764295"/>
    <lineage>
        <taxon>Eukaryota</taxon>
        <taxon>Viridiplantae</taxon>
        <taxon>Chlorophyta</taxon>
        <taxon>Chloropicophyceae</taxon>
        <taxon>Chloropicales</taxon>
        <taxon>Chloropicaceae</taxon>
        <taxon>Chloropicon</taxon>
    </lineage>
</organism>
<dbReference type="GO" id="GO:0046961">
    <property type="term" value="F:proton-transporting ATPase activity, rotational mechanism"/>
    <property type="evidence" value="ECO:0007669"/>
    <property type="project" value="InterPro"/>
</dbReference>
<protein>
    <submittedName>
        <fullName evidence="7">Subunit D of vacuolar ATP synthase</fullName>
    </submittedName>
</protein>
<keyword evidence="3" id="KW-0406">Ion transport</keyword>
<keyword evidence="8" id="KW-1185">Reference proteome</keyword>
<dbReference type="AlphaFoldDB" id="A0A5B8MUX2"/>
<comment type="similarity">
    <text evidence="1">Belongs to the V-ATPase D subunit family.</text>
</comment>
<dbReference type="STRING" id="1764295.A0A5B8MUX2"/>
<name>A0A5B8MUX2_9CHLO</name>